<dbReference type="Proteomes" id="UP000297245">
    <property type="component" value="Unassembled WGS sequence"/>
</dbReference>
<accession>A0A4S8MBI1</accession>
<dbReference type="EMBL" id="ML179113">
    <property type="protein sequence ID" value="THU99854.1"/>
    <property type="molecule type" value="Genomic_DNA"/>
</dbReference>
<keyword evidence="3" id="KW-1185">Reference proteome</keyword>
<organism evidence="2 3">
    <name type="scientific">Dendrothele bispora (strain CBS 962.96)</name>
    <dbReference type="NCBI Taxonomy" id="1314807"/>
    <lineage>
        <taxon>Eukaryota</taxon>
        <taxon>Fungi</taxon>
        <taxon>Dikarya</taxon>
        <taxon>Basidiomycota</taxon>
        <taxon>Agaricomycotina</taxon>
        <taxon>Agaricomycetes</taxon>
        <taxon>Agaricomycetidae</taxon>
        <taxon>Agaricales</taxon>
        <taxon>Agaricales incertae sedis</taxon>
        <taxon>Dendrothele</taxon>
    </lineage>
</organism>
<reference evidence="2 3" key="1">
    <citation type="journal article" date="2019" name="Nat. Ecol. Evol.">
        <title>Megaphylogeny resolves global patterns of mushroom evolution.</title>
        <authorList>
            <person name="Varga T."/>
            <person name="Krizsan K."/>
            <person name="Foldi C."/>
            <person name="Dima B."/>
            <person name="Sanchez-Garcia M."/>
            <person name="Sanchez-Ramirez S."/>
            <person name="Szollosi G.J."/>
            <person name="Szarkandi J.G."/>
            <person name="Papp V."/>
            <person name="Albert L."/>
            <person name="Andreopoulos W."/>
            <person name="Angelini C."/>
            <person name="Antonin V."/>
            <person name="Barry K.W."/>
            <person name="Bougher N.L."/>
            <person name="Buchanan P."/>
            <person name="Buyck B."/>
            <person name="Bense V."/>
            <person name="Catcheside P."/>
            <person name="Chovatia M."/>
            <person name="Cooper J."/>
            <person name="Damon W."/>
            <person name="Desjardin D."/>
            <person name="Finy P."/>
            <person name="Geml J."/>
            <person name="Haridas S."/>
            <person name="Hughes K."/>
            <person name="Justo A."/>
            <person name="Karasinski D."/>
            <person name="Kautmanova I."/>
            <person name="Kiss B."/>
            <person name="Kocsube S."/>
            <person name="Kotiranta H."/>
            <person name="LaButti K.M."/>
            <person name="Lechner B.E."/>
            <person name="Liimatainen K."/>
            <person name="Lipzen A."/>
            <person name="Lukacs Z."/>
            <person name="Mihaltcheva S."/>
            <person name="Morgado L.N."/>
            <person name="Niskanen T."/>
            <person name="Noordeloos M.E."/>
            <person name="Ohm R.A."/>
            <person name="Ortiz-Santana B."/>
            <person name="Ovrebo C."/>
            <person name="Racz N."/>
            <person name="Riley R."/>
            <person name="Savchenko A."/>
            <person name="Shiryaev A."/>
            <person name="Soop K."/>
            <person name="Spirin V."/>
            <person name="Szebenyi C."/>
            <person name="Tomsovsky M."/>
            <person name="Tulloss R.E."/>
            <person name="Uehling J."/>
            <person name="Grigoriev I.V."/>
            <person name="Vagvolgyi C."/>
            <person name="Papp T."/>
            <person name="Martin F.M."/>
            <person name="Miettinen O."/>
            <person name="Hibbett D.S."/>
            <person name="Nagy L.G."/>
        </authorList>
    </citation>
    <scope>NUCLEOTIDE SEQUENCE [LARGE SCALE GENOMIC DNA]</scope>
    <source>
        <strain evidence="2 3">CBS 962.96</strain>
    </source>
</reference>
<dbReference type="InterPro" id="IPR046521">
    <property type="entry name" value="DUF6698"/>
</dbReference>
<evidence type="ECO:0000313" key="3">
    <source>
        <dbReference type="Proteomes" id="UP000297245"/>
    </source>
</evidence>
<evidence type="ECO:0000256" key="1">
    <source>
        <dbReference type="SAM" id="MobiDB-lite"/>
    </source>
</evidence>
<feature type="region of interest" description="Disordered" evidence="1">
    <location>
        <begin position="507"/>
        <end position="563"/>
    </location>
</feature>
<dbReference type="AlphaFoldDB" id="A0A4S8MBI1"/>
<gene>
    <name evidence="2" type="ORF">K435DRAFT_794662</name>
</gene>
<proteinExistence type="predicted"/>
<sequence>MTLEKNLLALLYSHLSMPQFDPQLKNPTTTRQTPLKICRKRNLAGAKKKRKHTTNLVELMRNKKKRGKSGPKNKLDHFKRAAKLLSKTESPYINYCGVLMAGLERDGKLPEELEDPEVDDDLDRVRNLKIYDKLVTHIPNFDVDIEEILEADALDELVSIMNTSASTAISGDVRILKTRILSYALEILGIESFTPPIDGDLSKSVVRGWNHSQLSMLLCTPIKLDECQKDPDTFRLRVLEGDINIDSSHIPVFMYDDLGDATSNGHEYVESGIFLGQLLFLIECQVWVTVFLGPETASAYRTNPPGTRFNIKKVGPAHSYKLKEVTPRMIAYAGVLASHSLSASTDWHTDDGAVVKEMFFDSIVAMFEDPDIRDEEVVRNVLNQWTEQVGWMLPGNEKSKTQDIKDDPDSTLAQLKRLRRKERLHEDSMAKSSASAHASPGPSTISATANNGSESIPVPINDSNSIPLLANKNSDNDSQPLPAPTPRSPESDTVQSTAIDLPLSVSKSPLATLPAPPSPDVHKSSSSTDKSKPRVSKKERVPTWADKPSTSVSNTSASNQDPSIEVRLRTDTSADDRYLYRPVLDFPKSKPVSVRFCGPDNRYPQYPTGRLPEKCGYLEVECKFSFKY</sequence>
<feature type="compositionally biased region" description="Polar residues" evidence="1">
    <location>
        <begin position="441"/>
        <end position="454"/>
    </location>
</feature>
<feature type="compositionally biased region" description="Basic and acidic residues" evidence="1">
    <location>
        <begin position="397"/>
        <end position="408"/>
    </location>
</feature>
<feature type="compositionally biased region" description="Low complexity" evidence="1">
    <location>
        <begin position="430"/>
        <end position="439"/>
    </location>
</feature>
<evidence type="ECO:0000313" key="2">
    <source>
        <dbReference type="EMBL" id="THU99854.1"/>
    </source>
</evidence>
<dbReference type="Pfam" id="PF20414">
    <property type="entry name" value="DUF6698"/>
    <property type="match status" value="1"/>
</dbReference>
<name>A0A4S8MBI1_DENBC</name>
<feature type="compositionally biased region" description="Polar residues" evidence="1">
    <location>
        <begin position="548"/>
        <end position="562"/>
    </location>
</feature>
<feature type="region of interest" description="Disordered" evidence="1">
    <location>
        <begin position="393"/>
        <end position="412"/>
    </location>
</feature>
<dbReference type="OrthoDB" id="3160134at2759"/>
<feature type="compositionally biased region" description="Polar residues" evidence="1">
    <location>
        <begin position="461"/>
        <end position="479"/>
    </location>
</feature>
<feature type="region of interest" description="Disordered" evidence="1">
    <location>
        <begin position="419"/>
        <end position="495"/>
    </location>
</feature>
<feature type="compositionally biased region" description="Basic and acidic residues" evidence="1">
    <location>
        <begin position="529"/>
        <end position="541"/>
    </location>
</feature>
<protein>
    <submittedName>
        <fullName evidence="2">Uncharacterized protein</fullName>
    </submittedName>
</protein>